<dbReference type="PANTHER" id="PTHR33332">
    <property type="entry name" value="REVERSE TRANSCRIPTASE DOMAIN-CONTAINING PROTEIN"/>
    <property type="match status" value="1"/>
</dbReference>
<sequence length="242" mass="28525">RDLDRLTGLERLTHANLLKFSKAKCKVLHIGWGNSKHKYMLGREWLESSPVEKDWGILVDQKLNTSQPCALTAQKAKCILGCIKRSVTSRSRKVILPFCSALVIPHLEYCVQLWDSQHKKDLDLLKRVQRRAAKMVREQEHLHYEDRLRELFSPKKRRFQGDFLAAFQYLKGACRKDGEELVIRECSDRTRGNEGRFRLDVRKKFFTVRLVRHWNRLPREIIYASSLEEFKTKLDEAFSNLI</sequence>
<protein>
    <submittedName>
        <fullName evidence="1">Uncharacterized protein</fullName>
    </submittedName>
</protein>
<gene>
    <name evidence="1" type="ORF">N320_04322</name>
</gene>
<keyword evidence="2" id="KW-1185">Reference proteome</keyword>
<evidence type="ECO:0000313" key="1">
    <source>
        <dbReference type="EMBL" id="KFO89518.1"/>
    </source>
</evidence>
<organism evidence="1 2">
    <name type="scientific">Buceros rhinoceros silvestris</name>
    <dbReference type="NCBI Taxonomy" id="175836"/>
    <lineage>
        <taxon>Eukaryota</taxon>
        <taxon>Metazoa</taxon>
        <taxon>Chordata</taxon>
        <taxon>Craniata</taxon>
        <taxon>Vertebrata</taxon>
        <taxon>Euteleostomi</taxon>
        <taxon>Archelosauria</taxon>
        <taxon>Archosauria</taxon>
        <taxon>Dinosauria</taxon>
        <taxon>Saurischia</taxon>
        <taxon>Theropoda</taxon>
        <taxon>Coelurosauria</taxon>
        <taxon>Aves</taxon>
        <taxon>Neognathae</taxon>
        <taxon>Neoaves</taxon>
        <taxon>Telluraves</taxon>
        <taxon>Coraciimorphae</taxon>
        <taxon>Bucerotiformes</taxon>
        <taxon>Bucerotidae</taxon>
        <taxon>Buceros</taxon>
    </lineage>
</organism>
<accession>A0A091HQD9</accession>
<feature type="non-terminal residue" evidence="1">
    <location>
        <position position="242"/>
    </location>
</feature>
<dbReference type="AlphaFoldDB" id="A0A091HQD9"/>
<dbReference type="EMBL" id="KL520696">
    <property type="protein sequence ID" value="KFO89518.1"/>
    <property type="molecule type" value="Genomic_DNA"/>
</dbReference>
<feature type="non-terminal residue" evidence="1">
    <location>
        <position position="1"/>
    </location>
</feature>
<evidence type="ECO:0000313" key="2">
    <source>
        <dbReference type="Proteomes" id="UP000054064"/>
    </source>
</evidence>
<reference evidence="1 2" key="1">
    <citation type="submission" date="2014-04" db="EMBL/GenBank/DDBJ databases">
        <title>Genome evolution of avian class.</title>
        <authorList>
            <person name="Zhang G."/>
            <person name="Li C."/>
        </authorList>
    </citation>
    <scope>NUCLEOTIDE SEQUENCE [LARGE SCALE GENOMIC DNA]</scope>
    <source>
        <strain evidence="1">BGI_N320</strain>
    </source>
</reference>
<name>A0A091HQD9_BUCRH</name>
<proteinExistence type="predicted"/>
<dbReference type="Proteomes" id="UP000054064">
    <property type="component" value="Unassembled WGS sequence"/>
</dbReference>